<evidence type="ECO:0000313" key="4">
    <source>
        <dbReference type="EMBL" id="RGT95197.1"/>
    </source>
</evidence>
<gene>
    <name evidence="4" type="ORF">DWX04_07355</name>
</gene>
<dbReference type="Gene3D" id="3.55.50.30">
    <property type="match status" value="1"/>
</dbReference>
<dbReference type="FunFam" id="2.60.120.1440:FF:000001">
    <property type="entry name" value="Putative anti-sigma factor"/>
    <property type="match status" value="1"/>
</dbReference>
<dbReference type="Gene3D" id="2.60.120.1440">
    <property type="match status" value="1"/>
</dbReference>
<name>A0A412QVZ6_PHOVU</name>
<sequence>MNYTLFRKYCSGKATWEEKKEFLDWIDSHPAHKEEYMQARRIFDFQIWNPELQKNAKSDKRLYLYFKQCLKVVAIFIFAWVFFWYYSANDEKSALCHSVYVPAGQRAEISLPDGSKVWLNSKTTLTYPLWFGDNERMVTVNGEAYFEVAKDTEHPFIVQTKKYNIQVLGTEFNVISYEDYPYFETTLLKGSVKLSSKESGNDILMQPNMRVSDMGGHIVNEIISSKNQFLWRDGILFFNNASIGQIMKKLELYYDVKIILRNASLKNIKYTGKFRIKYGAEQVLKVLQIYNDFSYQKDEENNVITIQ</sequence>
<dbReference type="PIRSF" id="PIRSF018266">
    <property type="entry name" value="FecR"/>
    <property type="match status" value="1"/>
</dbReference>
<evidence type="ECO:0000259" key="3">
    <source>
        <dbReference type="Pfam" id="PF16344"/>
    </source>
</evidence>
<dbReference type="RefSeq" id="WP_117852655.1">
    <property type="nucleotide sequence ID" value="NZ_JAKKWV010000007.1"/>
</dbReference>
<dbReference type="InterPro" id="IPR012373">
    <property type="entry name" value="Ferrdict_sens_TM"/>
</dbReference>
<organism evidence="4 5">
    <name type="scientific">Phocaeicola vulgatus</name>
    <name type="common">Bacteroides vulgatus</name>
    <dbReference type="NCBI Taxonomy" id="821"/>
    <lineage>
        <taxon>Bacteria</taxon>
        <taxon>Pseudomonadati</taxon>
        <taxon>Bacteroidota</taxon>
        <taxon>Bacteroidia</taxon>
        <taxon>Bacteroidales</taxon>
        <taxon>Bacteroidaceae</taxon>
        <taxon>Phocaeicola</taxon>
    </lineage>
</organism>
<evidence type="ECO:0000259" key="2">
    <source>
        <dbReference type="Pfam" id="PF04773"/>
    </source>
</evidence>
<feature type="domain" description="Protein FecR C-terminal" evidence="3">
    <location>
        <begin position="236"/>
        <end position="304"/>
    </location>
</feature>
<feature type="domain" description="FecR protein" evidence="2">
    <location>
        <begin position="101"/>
        <end position="193"/>
    </location>
</feature>
<dbReference type="InterPro" id="IPR032508">
    <property type="entry name" value="FecR_C"/>
</dbReference>
<keyword evidence="1" id="KW-1133">Transmembrane helix</keyword>
<evidence type="ECO:0000313" key="5">
    <source>
        <dbReference type="Proteomes" id="UP000283833"/>
    </source>
</evidence>
<accession>A0A412QVZ6</accession>
<dbReference type="InterPro" id="IPR006860">
    <property type="entry name" value="FecR"/>
</dbReference>
<comment type="caution">
    <text evidence="4">The sequence shown here is derived from an EMBL/GenBank/DDBJ whole genome shotgun (WGS) entry which is preliminary data.</text>
</comment>
<reference evidence="4 5" key="1">
    <citation type="submission" date="2018-08" db="EMBL/GenBank/DDBJ databases">
        <title>A genome reference for cultivated species of the human gut microbiota.</title>
        <authorList>
            <person name="Zou Y."/>
            <person name="Xue W."/>
            <person name="Luo G."/>
        </authorList>
    </citation>
    <scope>NUCLEOTIDE SEQUENCE [LARGE SCALE GENOMIC DNA]</scope>
    <source>
        <strain evidence="4 5">AF18-14</strain>
    </source>
</reference>
<feature type="transmembrane region" description="Helical" evidence="1">
    <location>
        <begin position="62"/>
        <end position="86"/>
    </location>
</feature>
<dbReference type="Pfam" id="PF04773">
    <property type="entry name" value="FecR"/>
    <property type="match status" value="1"/>
</dbReference>
<dbReference type="Proteomes" id="UP000283833">
    <property type="component" value="Unassembled WGS sequence"/>
</dbReference>
<dbReference type="AlphaFoldDB" id="A0A412QVZ6"/>
<dbReference type="Pfam" id="PF16344">
    <property type="entry name" value="FecR_C"/>
    <property type="match status" value="1"/>
</dbReference>
<dbReference type="PANTHER" id="PTHR30273:SF2">
    <property type="entry name" value="PROTEIN FECR"/>
    <property type="match status" value="1"/>
</dbReference>
<keyword evidence="1" id="KW-0472">Membrane</keyword>
<evidence type="ECO:0000256" key="1">
    <source>
        <dbReference type="SAM" id="Phobius"/>
    </source>
</evidence>
<protein>
    <submittedName>
        <fullName evidence="4">DUF4974 domain-containing protein</fullName>
    </submittedName>
</protein>
<proteinExistence type="predicted"/>
<dbReference type="EMBL" id="QRXI01000007">
    <property type="protein sequence ID" value="RGT95197.1"/>
    <property type="molecule type" value="Genomic_DNA"/>
</dbReference>
<keyword evidence="1" id="KW-0812">Transmembrane</keyword>
<dbReference type="GO" id="GO:0016989">
    <property type="term" value="F:sigma factor antagonist activity"/>
    <property type="evidence" value="ECO:0007669"/>
    <property type="project" value="TreeGrafter"/>
</dbReference>
<dbReference type="PANTHER" id="PTHR30273">
    <property type="entry name" value="PERIPLASMIC SIGNAL SENSOR AND SIGMA FACTOR ACTIVATOR FECR-RELATED"/>
    <property type="match status" value="1"/>
</dbReference>